<keyword evidence="2" id="KW-1185">Reference proteome</keyword>
<dbReference type="RefSeq" id="WP_344857349.1">
    <property type="nucleotide sequence ID" value="NZ_BAAAZN010000003.1"/>
</dbReference>
<dbReference type="Proteomes" id="UP001500689">
    <property type="component" value="Unassembled WGS sequence"/>
</dbReference>
<name>A0ABP6VG72_9PSEU</name>
<organism evidence="1 2">
    <name type="scientific">Amycolatopsis ultiminotia</name>
    <dbReference type="NCBI Taxonomy" id="543629"/>
    <lineage>
        <taxon>Bacteria</taxon>
        <taxon>Bacillati</taxon>
        <taxon>Actinomycetota</taxon>
        <taxon>Actinomycetes</taxon>
        <taxon>Pseudonocardiales</taxon>
        <taxon>Pseudonocardiaceae</taxon>
        <taxon>Amycolatopsis</taxon>
    </lineage>
</organism>
<sequence length="88" mass="9654">MITTTQGGLPHPHNTDGLDIDERALFVARVLHQALRHYRSGDDLAAARALRHLLLEDPLSCPDVINRFCGWLGPGGRTMQIAARALDS</sequence>
<evidence type="ECO:0000313" key="1">
    <source>
        <dbReference type="EMBL" id="GAA3534448.1"/>
    </source>
</evidence>
<comment type="caution">
    <text evidence="1">The sequence shown here is derived from an EMBL/GenBank/DDBJ whole genome shotgun (WGS) entry which is preliminary data.</text>
</comment>
<evidence type="ECO:0000313" key="2">
    <source>
        <dbReference type="Proteomes" id="UP001500689"/>
    </source>
</evidence>
<reference evidence="2" key="1">
    <citation type="journal article" date="2019" name="Int. J. Syst. Evol. Microbiol.">
        <title>The Global Catalogue of Microorganisms (GCM) 10K type strain sequencing project: providing services to taxonomists for standard genome sequencing and annotation.</title>
        <authorList>
            <consortium name="The Broad Institute Genomics Platform"/>
            <consortium name="The Broad Institute Genome Sequencing Center for Infectious Disease"/>
            <person name="Wu L."/>
            <person name="Ma J."/>
        </authorList>
    </citation>
    <scope>NUCLEOTIDE SEQUENCE [LARGE SCALE GENOMIC DNA]</scope>
    <source>
        <strain evidence="2">JCM 16898</strain>
    </source>
</reference>
<proteinExistence type="predicted"/>
<dbReference type="EMBL" id="BAAAZN010000003">
    <property type="protein sequence ID" value="GAA3534448.1"/>
    <property type="molecule type" value="Genomic_DNA"/>
</dbReference>
<gene>
    <name evidence="1" type="ORF">GCM10022222_17480</name>
</gene>
<accession>A0ABP6VG72</accession>
<protein>
    <submittedName>
        <fullName evidence="1">Uncharacterized protein</fullName>
    </submittedName>
</protein>